<protein>
    <submittedName>
        <fullName evidence="1">Uncharacterized protein</fullName>
    </submittedName>
</protein>
<organism evidence="1">
    <name type="scientific">viral metagenome</name>
    <dbReference type="NCBI Taxonomy" id="1070528"/>
    <lineage>
        <taxon>unclassified sequences</taxon>
        <taxon>metagenomes</taxon>
        <taxon>organismal metagenomes</taxon>
    </lineage>
</organism>
<dbReference type="EMBL" id="MN739346">
    <property type="protein sequence ID" value="QHS99729.1"/>
    <property type="molecule type" value="Genomic_DNA"/>
</dbReference>
<reference evidence="1" key="1">
    <citation type="journal article" date="2020" name="Nature">
        <title>Giant virus diversity and host interactions through global metagenomics.</title>
        <authorList>
            <person name="Schulz F."/>
            <person name="Roux S."/>
            <person name="Paez-Espino D."/>
            <person name="Jungbluth S."/>
            <person name="Walsh D.A."/>
            <person name="Denef V.J."/>
            <person name="McMahon K.D."/>
            <person name="Konstantinidis K.T."/>
            <person name="Eloe-Fadrosh E.A."/>
            <person name="Kyrpides N.C."/>
            <person name="Woyke T."/>
        </authorList>
    </citation>
    <scope>NUCLEOTIDE SEQUENCE</scope>
    <source>
        <strain evidence="1">GVMAG-M-3300020187-37</strain>
    </source>
</reference>
<dbReference type="AlphaFoldDB" id="A0A6C0C7F4"/>
<evidence type="ECO:0000313" key="1">
    <source>
        <dbReference type="EMBL" id="QHS99729.1"/>
    </source>
</evidence>
<proteinExistence type="predicted"/>
<accession>A0A6C0C7F4</accession>
<name>A0A6C0C7F4_9ZZZZ</name>
<sequence>MENSPLRFLDNDMSIMLSEQVRLSREEEAMKFHDNLFHFGIKINEHHHDTICKMYKFNNSLDYSCIKFLNSMVGYRVSMNLVGREDVVKTIKKFYENRLTDEPRYRLLL</sequence>